<evidence type="ECO:0000313" key="5">
    <source>
        <dbReference type="EMBL" id="MDF3834877.1"/>
    </source>
</evidence>
<keyword evidence="3 4" id="KW-0456">Lyase</keyword>
<protein>
    <recommendedName>
        <fullName evidence="4">Putative pterin-4-alpha-carbinolamine dehydratase</fullName>
        <shortName evidence="4">PHS</shortName>
        <ecNumber evidence="4">4.2.1.96</ecNumber>
    </recommendedName>
    <alternativeName>
        <fullName evidence="4">4-alpha-hydroxy-tetrahydropterin dehydratase</fullName>
    </alternativeName>
    <alternativeName>
        <fullName evidence="4">Pterin carbinolamine dehydratase</fullName>
        <shortName evidence="4">PCD</shortName>
    </alternativeName>
</protein>
<evidence type="ECO:0000256" key="4">
    <source>
        <dbReference type="HAMAP-Rule" id="MF_00434"/>
    </source>
</evidence>
<dbReference type="Proteomes" id="UP001216674">
    <property type="component" value="Unassembled WGS sequence"/>
</dbReference>
<dbReference type="PANTHER" id="PTHR12599">
    <property type="entry name" value="PTERIN-4-ALPHA-CARBINOLAMINE DEHYDRATASE"/>
    <property type="match status" value="1"/>
</dbReference>
<sequence>MSPAPLVPLSAEERAPLLAALPGWEAVADRDAIHKRFTFADFNAAFAFMARVALAAEKADHHPEWFNVYNRVDITLSTHDANGLTRRDIDLAGFIERAAASLAKA</sequence>
<gene>
    <name evidence="5" type="ORF">P3W85_18210</name>
</gene>
<dbReference type="PANTHER" id="PTHR12599:SF0">
    <property type="entry name" value="PTERIN-4-ALPHA-CARBINOLAMINE DEHYDRATASE"/>
    <property type="match status" value="1"/>
</dbReference>
<dbReference type="NCBIfam" id="NF002020">
    <property type="entry name" value="PRK00823.1-5"/>
    <property type="match status" value="1"/>
</dbReference>
<dbReference type="InterPro" id="IPR001533">
    <property type="entry name" value="Pterin_deHydtase"/>
</dbReference>
<evidence type="ECO:0000256" key="2">
    <source>
        <dbReference type="ARBA" id="ARBA00006472"/>
    </source>
</evidence>
<comment type="catalytic activity">
    <reaction evidence="1 4">
        <text>(4aS,6R)-4a-hydroxy-L-erythro-5,6,7,8-tetrahydrobiopterin = (6R)-L-erythro-6,7-dihydrobiopterin + H2O</text>
        <dbReference type="Rhea" id="RHEA:11920"/>
        <dbReference type="ChEBI" id="CHEBI:15377"/>
        <dbReference type="ChEBI" id="CHEBI:15642"/>
        <dbReference type="ChEBI" id="CHEBI:43120"/>
        <dbReference type="EC" id="4.2.1.96"/>
    </reaction>
</comment>
<evidence type="ECO:0000256" key="3">
    <source>
        <dbReference type="ARBA" id="ARBA00023239"/>
    </source>
</evidence>
<dbReference type="InterPro" id="IPR036428">
    <property type="entry name" value="PCD_sf"/>
</dbReference>
<dbReference type="SUPFAM" id="SSF55248">
    <property type="entry name" value="PCD-like"/>
    <property type="match status" value="1"/>
</dbReference>
<dbReference type="HAMAP" id="MF_00434">
    <property type="entry name" value="Pterin_4_alpha"/>
    <property type="match status" value="1"/>
</dbReference>
<dbReference type="RefSeq" id="WP_017225857.1">
    <property type="nucleotide sequence ID" value="NZ_JARJLM010000312.1"/>
</dbReference>
<evidence type="ECO:0000256" key="1">
    <source>
        <dbReference type="ARBA" id="ARBA00001554"/>
    </source>
</evidence>
<keyword evidence="6" id="KW-1185">Reference proteome</keyword>
<dbReference type="Pfam" id="PF01329">
    <property type="entry name" value="Pterin_4a"/>
    <property type="match status" value="1"/>
</dbReference>
<dbReference type="NCBIfam" id="NF002018">
    <property type="entry name" value="PRK00823.1-3"/>
    <property type="match status" value="1"/>
</dbReference>
<name>A0ABT6AQH5_9BURK</name>
<dbReference type="EC" id="4.2.1.96" evidence="4"/>
<accession>A0ABT6AQH5</accession>
<comment type="similarity">
    <text evidence="2 4">Belongs to the pterin-4-alpha-carbinolamine dehydratase family.</text>
</comment>
<reference evidence="5 6" key="1">
    <citation type="submission" date="2023-03" db="EMBL/GenBank/DDBJ databases">
        <title>Draft assemblies of triclosan tolerant bacteria isolated from returned activated sludge.</title>
        <authorList>
            <person name="Van Hamelsveld S."/>
        </authorList>
    </citation>
    <scope>NUCLEOTIDE SEQUENCE [LARGE SCALE GENOMIC DNA]</scope>
    <source>
        <strain evidence="5 6">GW210010_S58</strain>
    </source>
</reference>
<evidence type="ECO:0000313" key="6">
    <source>
        <dbReference type="Proteomes" id="UP001216674"/>
    </source>
</evidence>
<organism evidence="5 6">
    <name type="scientific">Cupriavidus basilensis</name>
    <dbReference type="NCBI Taxonomy" id="68895"/>
    <lineage>
        <taxon>Bacteria</taxon>
        <taxon>Pseudomonadati</taxon>
        <taxon>Pseudomonadota</taxon>
        <taxon>Betaproteobacteria</taxon>
        <taxon>Burkholderiales</taxon>
        <taxon>Burkholderiaceae</taxon>
        <taxon>Cupriavidus</taxon>
    </lineage>
</organism>
<proteinExistence type="inferred from homology"/>
<dbReference type="EMBL" id="JARJLM010000312">
    <property type="protein sequence ID" value="MDF3834877.1"/>
    <property type="molecule type" value="Genomic_DNA"/>
</dbReference>
<dbReference type="Gene3D" id="3.30.1360.20">
    <property type="entry name" value="Transcriptional coactivator/pterin dehydratase"/>
    <property type="match status" value="1"/>
</dbReference>
<dbReference type="GO" id="GO:0008124">
    <property type="term" value="F:4-alpha-hydroxytetrahydrobiopterin dehydratase activity"/>
    <property type="evidence" value="ECO:0007669"/>
    <property type="project" value="UniProtKB-EC"/>
</dbReference>
<comment type="caution">
    <text evidence="5">The sequence shown here is derived from an EMBL/GenBank/DDBJ whole genome shotgun (WGS) entry which is preliminary data.</text>
</comment>